<dbReference type="Proteomes" id="UP000552757">
    <property type="component" value="Unassembled WGS sequence"/>
</dbReference>
<proteinExistence type="predicted"/>
<gene>
    <name evidence="2" type="ORF">GGR44_000371</name>
</gene>
<name>A0A7W6DCI3_9SPHN</name>
<feature type="signal peptide" evidence="1">
    <location>
        <begin position="1"/>
        <end position="18"/>
    </location>
</feature>
<dbReference type="AlphaFoldDB" id="A0A7W6DCI3"/>
<evidence type="ECO:0000313" key="3">
    <source>
        <dbReference type="Proteomes" id="UP000552757"/>
    </source>
</evidence>
<dbReference type="EMBL" id="JACIEB010000001">
    <property type="protein sequence ID" value="MBB3980740.1"/>
    <property type="molecule type" value="Genomic_DNA"/>
</dbReference>
<keyword evidence="1" id="KW-0732">Signal</keyword>
<evidence type="ECO:0000313" key="2">
    <source>
        <dbReference type="EMBL" id="MBB3980740.1"/>
    </source>
</evidence>
<organism evidence="2 3">
    <name type="scientific">Sphingobium fontiphilum</name>
    <dbReference type="NCBI Taxonomy" id="944425"/>
    <lineage>
        <taxon>Bacteria</taxon>
        <taxon>Pseudomonadati</taxon>
        <taxon>Pseudomonadota</taxon>
        <taxon>Alphaproteobacteria</taxon>
        <taxon>Sphingomonadales</taxon>
        <taxon>Sphingomonadaceae</taxon>
        <taxon>Sphingobium</taxon>
    </lineage>
</organism>
<dbReference type="Pfam" id="PF04338">
    <property type="entry name" value="DUF481"/>
    <property type="match status" value="1"/>
</dbReference>
<accession>A0A7W6DCI3</accession>
<sequence>MRFPLTAAAALFPVPALAEAPALMPPPVREMLEAAIANGNEAEIATVAKIAKQTNPDSADDIARMVDSWKDRTRQTRETAIREAAITDLWTGKLEAGGFRSTGSTSELGISVVANAKRTGIQWTHELSAALDYRRANGVVSRERYVLGYQPRYAFDPRGFAYGLVQFERDPSIGYEQRYTASAGIGYKLVVSKPLDLSVDIGPSLRHAAYTQGLSETKLGARGSMDLALRLSPTLTFRQTASGYAEQDVFSLNSLSSIETKVSTRWAARLSYNVQYESETPLSARDLDTLSRVTLTYAF</sequence>
<comment type="caution">
    <text evidence="2">The sequence shown here is derived from an EMBL/GenBank/DDBJ whole genome shotgun (WGS) entry which is preliminary data.</text>
</comment>
<dbReference type="InterPro" id="IPR007433">
    <property type="entry name" value="DUF481"/>
</dbReference>
<keyword evidence="3" id="KW-1185">Reference proteome</keyword>
<evidence type="ECO:0000256" key="1">
    <source>
        <dbReference type="SAM" id="SignalP"/>
    </source>
</evidence>
<feature type="chain" id="PRO_5030718493" evidence="1">
    <location>
        <begin position="19"/>
        <end position="299"/>
    </location>
</feature>
<dbReference type="RefSeq" id="WP_183953731.1">
    <property type="nucleotide sequence ID" value="NZ_JACIEB010000001.1"/>
</dbReference>
<protein>
    <submittedName>
        <fullName evidence="2">Putative salt-induced outer membrane protein</fullName>
    </submittedName>
</protein>
<reference evidence="2 3" key="1">
    <citation type="submission" date="2020-08" db="EMBL/GenBank/DDBJ databases">
        <title>Genomic Encyclopedia of Type Strains, Phase IV (KMG-IV): sequencing the most valuable type-strain genomes for metagenomic binning, comparative biology and taxonomic classification.</title>
        <authorList>
            <person name="Goeker M."/>
        </authorList>
    </citation>
    <scope>NUCLEOTIDE SEQUENCE [LARGE SCALE GENOMIC DNA]</scope>
    <source>
        <strain evidence="2 3">DSM 29348</strain>
    </source>
</reference>